<accession>A0A812VN05</accession>
<dbReference type="Proteomes" id="UP000649617">
    <property type="component" value="Unassembled WGS sequence"/>
</dbReference>
<keyword evidence="1" id="KW-0472">Membrane</keyword>
<feature type="transmembrane region" description="Helical" evidence="1">
    <location>
        <begin position="131"/>
        <end position="155"/>
    </location>
</feature>
<keyword evidence="1" id="KW-0812">Transmembrane</keyword>
<dbReference type="OrthoDB" id="440867at2759"/>
<dbReference type="AlphaFoldDB" id="A0A812VN05"/>
<feature type="transmembrane region" description="Helical" evidence="1">
    <location>
        <begin position="198"/>
        <end position="217"/>
    </location>
</feature>
<keyword evidence="3" id="KW-1185">Reference proteome</keyword>
<evidence type="ECO:0000313" key="2">
    <source>
        <dbReference type="EMBL" id="CAE7650187.1"/>
    </source>
</evidence>
<keyword evidence="1" id="KW-1133">Transmembrane helix</keyword>
<gene>
    <name evidence="2" type="ORF">SPIL2461_LOCUS17348</name>
</gene>
<protein>
    <submittedName>
        <fullName evidence="2">Uncharacterized protein</fullName>
    </submittedName>
</protein>
<sequence length="292" mass="31996">MPRSPPGQRRLRMSLSGRSFWRFPSGDGTIPHYVQRRFRVKTFGLLTMQLMLVLGVMVLVDFTTLWEQLVPDHLPGIFRQVVFYTVGLTNLVSVVGLYFAKDRYPANYVFMALTTLLSGLFWGLTRSHSNITMHFQIVGILAFTMCAATVVSAVFGGREMKMKGGSLLLASLAPGWLIGCVINALVCTLWSPTGSLEVLGATGFSFLLVCIMLLDAGKFLVSCQPDDFMSVIVSMDSSLLVIVSIPFFVLSFCLLHTGEAVLDPMVSEDLEAPPENVPVPEHLGAPNTLVIA</sequence>
<proteinExistence type="predicted"/>
<reference evidence="2" key="1">
    <citation type="submission" date="2021-02" db="EMBL/GenBank/DDBJ databases">
        <authorList>
            <person name="Dougan E. K."/>
            <person name="Rhodes N."/>
            <person name="Thang M."/>
            <person name="Chan C."/>
        </authorList>
    </citation>
    <scope>NUCLEOTIDE SEQUENCE</scope>
</reference>
<feature type="transmembrane region" description="Helical" evidence="1">
    <location>
        <begin position="238"/>
        <end position="257"/>
    </location>
</feature>
<evidence type="ECO:0000313" key="3">
    <source>
        <dbReference type="Proteomes" id="UP000649617"/>
    </source>
</evidence>
<feature type="transmembrane region" description="Helical" evidence="1">
    <location>
        <begin position="43"/>
        <end position="65"/>
    </location>
</feature>
<feature type="transmembrane region" description="Helical" evidence="1">
    <location>
        <begin position="77"/>
        <end position="99"/>
    </location>
</feature>
<evidence type="ECO:0000256" key="1">
    <source>
        <dbReference type="SAM" id="Phobius"/>
    </source>
</evidence>
<name>A0A812VN05_SYMPI</name>
<feature type="transmembrane region" description="Helical" evidence="1">
    <location>
        <begin position="167"/>
        <end position="192"/>
    </location>
</feature>
<feature type="transmembrane region" description="Helical" evidence="1">
    <location>
        <begin position="106"/>
        <end position="125"/>
    </location>
</feature>
<comment type="caution">
    <text evidence="2">The sequence shown here is derived from an EMBL/GenBank/DDBJ whole genome shotgun (WGS) entry which is preliminary data.</text>
</comment>
<organism evidence="2 3">
    <name type="scientific">Symbiodinium pilosum</name>
    <name type="common">Dinoflagellate</name>
    <dbReference type="NCBI Taxonomy" id="2952"/>
    <lineage>
        <taxon>Eukaryota</taxon>
        <taxon>Sar</taxon>
        <taxon>Alveolata</taxon>
        <taxon>Dinophyceae</taxon>
        <taxon>Suessiales</taxon>
        <taxon>Symbiodiniaceae</taxon>
        <taxon>Symbiodinium</taxon>
    </lineage>
</organism>
<dbReference type="EMBL" id="CAJNIZ010043112">
    <property type="protein sequence ID" value="CAE7650187.1"/>
    <property type="molecule type" value="Genomic_DNA"/>
</dbReference>